<dbReference type="STRING" id="58919.A0A316ZFH2"/>
<feature type="compositionally biased region" description="Low complexity" evidence="1">
    <location>
        <begin position="1"/>
        <end position="27"/>
    </location>
</feature>
<dbReference type="PANTHER" id="PTHR28122:SF1">
    <property type="entry name" value="E3 UBIQUITIN-PROTEIN LIGASE SUBSTRATE RECEPTOR MMS22"/>
    <property type="match status" value="1"/>
</dbReference>
<evidence type="ECO:0000256" key="1">
    <source>
        <dbReference type="SAM" id="MobiDB-lite"/>
    </source>
</evidence>
<feature type="region of interest" description="Disordered" evidence="1">
    <location>
        <begin position="321"/>
        <end position="405"/>
    </location>
</feature>
<dbReference type="InterPro" id="IPR019021">
    <property type="entry name" value="Mms22"/>
</dbReference>
<feature type="compositionally biased region" description="Basic and acidic residues" evidence="1">
    <location>
        <begin position="328"/>
        <end position="391"/>
    </location>
</feature>
<evidence type="ECO:0000313" key="3">
    <source>
        <dbReference type="Proteomes" id="UP000245946"/>
    </source>
</evidence>
<feature type="compositionally biased region" description="Low complexity" evidence="1">
    <location>
        <begin position="167"/>
        <end position="188"/>
    </location>
</feature>
<dbReference type="Pfam" id="PF09462">
    <property type="entry name" value="Mus7"/>
    <property type="match status" value="1"/>
</dbReference>
<dbReference type="GO" id="GO:0005634">
    <property type="term" value="C:nucleus"/>
    <property type="evidence" value="ECO:0007669"/>
    <property type="project" value="InterPro"/>
</dbReference>
<feature type="region of interest" description="Disordered" evidence="1">
    <location>
        <begin position="1"/>
        <end position="32"/>
    </location>
</feature>
<reference evidence="2 3" key="1">
    <citation type="journal article" date="2018" name="Mol. Biol. Evol.">
        <title>Broad Genomic Sampling Reveals a Smut Pathogenic Ancestry of the Fungal Clade Ustilaginomycotina.</title>
        <authorList>
            <person name="Kijpornyongpan T."/>
            <person name="Mondo S.J."/>
            <person name="Barry K."/>
            <person name="Sandor L."/>
            <person name="Lee J."/>
            <person name="Lipzen A."/>
            <person name="Pangilinan J."/>
            <person name="LaButti K."/>
            <person name="Hainaut M."/>
            <person name="Henrissat B."/>
            <person name="Grigoriev I.V."/>
            <person name="Spatafora J.W."/>
            <person name="Aime M.C."/>
        </authorList>
    </citation>
    <scope>NUCLEOTIDE SEQUENCE [LARGE SCALE GENOMIC DNA]</scope>
    <source>
        <strain evidence="2 3">MCA 4186</strain>
    </source>
</reference>
<feature type="compositionally biased region" description="Low complexity" evidence="1">
    <location>
        <begin position="734"/>
        <end position="745"/>
    </location>
</feature>
<proteinExistence type="predicted"/>
<feature type="compositionally biased region" description="Low complexity" evidence="1">
    <location>
        <begin position="498"/>
        <end position="516"/>
    </location>
</feature>
<dbReference type="RefSeq" id="XP_025600063.1">
    <property type="nucleotide sequence ID" value="XM_025741824.1"/>
</dbReference>
<feature type="region of interest" description="Disordered" evidence="1">
    <location>
        <begin position="52"/>
        <end position="273"/>
    </location>
</feature>
<dbReference type="GO" id="GO:0035361">
    <property type="term" value="C:Cul8-RING ubiquitin ligase complex"/>
    <property type="evidence" value="ECO:0007669"/>
    <property type="project" value="TreeGrafter"/>
</dbReference>
<feature type="compositionally biased region" description="Polar residues" evidence="1">
    <location>
        <begin position="592"/>
        <end position="601"/>
    </location>
</feature>
<feature type="region of interest" description="Disordered" evidence="1">
    <location>
        <begin position="697"/>
        <end position="770"/>
    </location>
</feature>
<feature type="region of interest" description="Disordered" evidence="1">
    <location>
        <begin position="421"/>
        <end position="529"/>
    </location>
</feature>
<dbReference type="GeneID" id="37269368"/>
<name>A0A316ZFH2_9BASI</name>
<dbReference type="EMBL" id="KZ819287">
    <property type="protein sequence ID" value="PWN99784.1"/>
    <property type="molecule type" value="Genomic_DNA"/>
</dbReference>
<dbReference type="Proteomes" id="UP000245946">
    <property type="component" value="Unassembled WGS sequence"/>
</dbReference>
<sequence length="1928" mass="209656">MAAPSSQQAEQRASPSASAAAPGSQAALLGEASADDGEIAVGREAAGMSVGRHDAGLAAEDMHLDEVRGAEQLNADASAEPASTDMRVASTSPHVPLKSASQHAGPPASVGETRREASARASSAPPLEWTEARTRTSLPVLAEAAAAARPSPAPSDWSIGTPPPPVVSQAAAVRPLSRASLSSELSDVSDVEHGVPLPAWRAASLEPRPRPGADQRAAAPPTPIAPPPLPAQPDAPRRASASPLREPSGVPLELGASAEAGPSRLPAEAPAVADPSAELIAALAGSPPRRQLRARKPDQLNPYTVELMRYKRRLVRNDWQDAVVSQREVGERQRAERDLEREAARARAREEPVDEETRLLREQQREERRKKKAEREEKRKEAARRREERAAIESARQAESLRGAPDAAGLFAMYGGIITDDEDGDAAPGDRDGSRNAARTYGRRGQSAAARDDESRSPSASSASSFQVRPPRKRRRMPSGSAALPGSDGEQQMAISMSSDPSSSSDDASSSGAPSRGRGRSHSAMREGEDREAYYARQLRMLRRVMPLNMAKRHIADLRAMHRGKDYHSDGHISATPEADSSSDTDMLVRPQHSTPATSVGQAEERELAPGEARRRIVSRQDVDDARFAIVGDSLSEDDAPSPVTMSSSSSEDDEQTSAFQSDLRWWAAPTDAGQPAIRQRAHLDDVDKLLLRTRSHAQPARRRSAAVARPKTYTVAARSTHAPLTKSSRPETSRNAARAVPSAARSRHRYASGAAPRAQNPPVVNPLQQRRFDLRDDTLLFDFEIPTVLAMPPRPARDLNSAPGAHEPGAAAHLTPVQRTPQSLIAKSPSTLRSDPVDSSPLAHHRQLAKSPLLGVTGSHAKPRVDGRVALAPRPNDSVPEHLRAQQVEAEEWADYKTLTLDFGICPLSPGISFHPEGYIGRGRLHELLHLRLEQAEEAPAEIRTVAFVDVELRPEWGCQRLLDELPHVFDALFRAVQRAVGPDAEDVASSLKRAASALDDVLRFLCLRITRLQQQEGRGEAEHAQRAALSETTRLLDRLDSAGLRQGSSVAGNAGLVLSLYWFPVEIRWRALVLDACQRDRAELGPLDESDEFCQAGRSLMLALLAHGLHRTMHSVKKGSRADAASEGVTHITDVSAEYWVCLLHLTSQDFVQPAYGADAAFWPSFEAAHQHWQQLIGPRRPLLVAETTWYATLALCALSQFSPASGAVSLRPHLAANWSMVVSSLSALRLRYDDAVERAMPSAALARRDQYIRVVMQRCLNLTSLWSWTLAGSEAVLAKLFNVFESHKLADLPCERDHDFAPFLREYDMSILLDAARHESTAFHVFVKLVALAAQQARDGCAEQQDGDRQVSRLLSRMMPVRVMPFSKQTPPTALQRSMLFNHYTIAMLFLHLVPSAATQRLRQIKSFLSFSTADVASQLTCIRAMMYAAVLFRHHGLEITPIMAWFASAFKSLLHDFAELERRTGPAFSGLILDPRRQAALKQQRHVASLLVAALRSLQHIIDHADLSGNASTTAQDYPDCRLLDKAWTSDVLETQVAVDPAIGHEALKVVHAFLLRRNAAITALTAPAVAPPAQQPANDADSQDSFADLFMDTDLGNADLLELLDGGATNDLAQRASDAHAADSLFAASVASTLLPAIFRLVSNMFHPDRASTQQSVSLCMARQPAAAGGARSGLDLVYAQAARRCFAELAIDCWAGCANVLVQNGLRDWDSFLNMGNESWKRIDDAAAKRDVGLRFVQNMLVLDSASYESHAGDVLAVWFGAAAARRLSIQHSFTRTLLALDRTHPWFSDSIWLSEPREGPSQQLSLEIFESTRQAELSAIFARMGRDYESAAPRDAAHSRRRLAAFACLSALLSSLRIHAEDGRGAAPAEQREYCAFGLELCQAMRAGAGLALLRGADAELRRTASLLDTLLQSASSSLRQ</sequence>
<dbReference type="GO" id="GO:0031297">
    <property type="term" value="P:replication fork processing"/>
    <property type="evidence" value="ECO:0007669"/>
    <property type="project" value="InterPro"/>
</dbReference>
<keyword evidence="3" id="KW-1185">Reference proteome</keyword>
<feature type="region of interest" description="Disordered" evidence="1">
    <location>
        <begin position="792"/>
        <end position="821"/>
    </location>
</feature>
<dbReference type="PANTHER" id="PTHR28122">
    <property type="entry name" value="E3 UBIQUITIN-PROTEIN LIGASE SUBSTRATE RECEPTOR MMS22"/>
    <property type="match status" value="1"/>
</dbReference>
<accession>A0A316ZFH2</accession>
<organism evidence="2 3">
    <name type="scientific">Tilletiopsis washingtonensis</name>
    <dbReference type="NCBI Taxonomy" id="58919"/>
    <lineage>
        <taxon>Eukaryota</taxon>
        <taxon>Fungi</taxon>
        <taxon>Dikarya</taxon>
        <taxon>Basidiomycota</taxon>
        <taxon>Ustilaginomycotina</taxon>
        <taxon>Exobasidiomycetes</taxon>
        <taxon>Entylomatales</taxon>
        <taxon>Entylomatales incertae sedis</taxon>
        <taxon>Tilletiopsis</taxon>
    </lineage>
</organism>
<feature type="compositionally biased region" description="Basic and acidic residues" evidence="1">
    <location>
        <begin position="603"/>
        <end position="627"/>
    </location>
</feature>
<evidence type="ECO:0008006" key="4">
    <source>
        <dbReference type="Google" id="ProtNLM"/>
    </source>
</evidence>
<feature type="region of interest" description="Disordered" evidence="1">
    <location>
        <begin position="566"/>
        <end position="660"/>
    </location>
</feature>
<evidence type="ECO:0000313" key="2">
    <source>
        <dbReference type="EMBL" id="PWN99784.1"/>
    </source>
</evidence>
<dbReference type="GO" id="GO:0000724">
    <property type="term" value="P:double-strand break repair via homologous recombination"/>
    <property type="evidence" value="ECO:0007669"/>
    <property type="project" value="TreeGrafter"/>
</dbReference>
<dbReference type="OrthoDB" id="2386201at2759"/>
<feature type="compositionally biased region" description="Pro residues" evidence="1">
    <location>
        <begin position="220"/>
        <end position="233"/>
    </location>
</feature>
<feature type="compositionally biased region" description="Low complexity" evidence="1">
    <location>
        <begin position="803"/>
        <end position="814"/>
    </location>
</feature>
<protein>
    <recommendedName>
        <fullName evidence="4">Methyl methanesulfonate-sensitivity protein 22</fullName>
    </recommendedName>
</protein>
<gene>
    <name evidence="2" type="ORF">FA09DRAFT_328569</name>
</gene>
<feature type="compositionally biased region" description="Basic and acidic residues" evidence="1">
    <location>
        <begin position="52"/>
        <end position="69"/>
    </location>
</feature>